<dbReference type="InterPro" id="IPR027417">
    <property type="entry name" value="P-loop_NTPase"/>
</dbReference>
<dbReference type="CDD" id="cd02042">
    <property type="entry name" value="ParAB_family"/>
    <property type="match status" value="1"/>
</dbReference>
<feature type="domain" description="AAA" evidence="1">
    <location>
        <begin position="2"/>
        <end position="172"/>
    </location>
</feature>
<accession>A0A239ALF9</accession>
<dbReference type="InterPro" id="IPR050678">
    <property type="entry name" value="DNA_Partitioning_ATPase"/>
</dbReference>
<dbReference type="RefSeq" id="WP_089334094.1">
    <property type="nucleotide sequence ID" value="NZ_FZNS01000013.1"/>
</dbReference>
<dbReference type="EMBL" id="FZNS01000013">
    <property type="protein sequence ID" value="SNR96497.1"/>
    <property type="molecule type" value="Genomic_DNA"/>
</dbReference>
<organism evidence="2 3">
    <name type="scientific">Hymenobacter mucosus</name>
    <dbReference type="NCBI Taxonomy" id="1411120"/>
    <lineage>
        <taxon>Bacteria</taxon>
        <taxon>Pseudomonadati</taxon>
        <taxon>Bacteroidota</taxon>
        <taxon>Cytophagia</taxon>
        <taxon>Cytophagales</taxon>
        <taxon>Hymenobacteraceae</taxon>
        <taxon>Hymenobacter</taxon>
    </lineage>
</organism>
<dbReference type="Pfam" id="PF13614">
    <property type="entry name" value="AAA_31"/>
    <property type="match status" value="1"/>
</dbReference>
<name>A0A239ALF9_9BACT</name>
<dbReference type="SUPFAM" id="SSF52540">
    <property type="entry name" value="P-loop containing nucleoside triphosphate hydrolases"/>
    <property type="match status" value="1"/>
</dbReference>
<keyword evidence="3" id="KW-1185">Reference proteome</keyword>
<protein>
    <submittedName>
        <fullName evidence="2">Chromosome partitioning protein</fullName>
    </submittedName>
</protein>
<sequence>MSKIIAFTNQKGGVGKTTSTANIGAGLARAGYKVLLVDLDPQVNLTHGLGLIGAEFNVYGALLQEYPIKAYPVQENLGLVAGAPALSSFEKVKGDEVDREFLLKDLLEPLQEKCDFILLDCPPALGLITLNAYACADTLYIPLEAQMYATDGLEKVLEMVTRVKRRLNPALTVGGIFFTRFDPRKVLRRETAEIIRDKYPDLVLKHTIRETITLGEAPHLSQDIFRYAPNSAGAADYEHLVQEILTR</sequence>
<dbReference type="AlphaFoldDB" id="A0A239ALF9"/>
<gene>
    <name evidence="2" type="ORF">SAMN06269173_11382</name>
</gene>
<dbReference type="Gene3D" id="3.40.50.300">
    <property type="entry name" value="P-loop containing nucleotide triphosphate hydrolases"/>
    <property type="match status" value="1"/>
</dbReference>
<dbReference type="Proteomes" id="UP000198310">
    <property type="component" value="Unassembled WGS sequence"/>
</dbReference>
<dbReference type="InterPro" id="IPR025669">
    <property type="entry name" value="AAA_dom"/>
</dbReference>
<dbReference type="FunFam" id="3.40.50.300:FF:000285">
    <property type="entry name" value="Sporulation initiation inhibitor Soj"/>
    <property type="match status" value="1"/>
</dbReference>
<reference evidence="3" key="1">
    <citation type="submission" date="2017-06" db="EMBL/GenBank/DDBJ databases">
        <authorList>
            <person name="Varghese N."/>
            <person name="Submissions S."/>
        </authorList>
    </citation>
    <scope>NUCLEOTIDE SEQUENCE [LARGE SCALE GENOMIC DNA]</scope>
    <source>
        <strain evidence="3">DSM 28041</strain>
    </source>
</reference>
<evidence type="ECO:0000313" key="3">
    <source>
        <dbReference type="Proteomes" id="UP000198310"/>
    </source>
</evidence>
<evidence type="ECO:0000259" key="1">
    <source>
        <dbReference type="Pfam" id="PF13614"/>
    </source>
</evidence>
<dbReference type="PANTHER" id="PTHR13696">
    <property type="entry name" value="P-LOOP CONTAINING NUCLEOSIDE TRIPHOSPHATE HYDROLASE"/>
    <property type="match status" value="1"/>
</dbReference>
<dbReference type="PANTHER" id="PTHR13696:SF99">
    <property type="entry name" value="COBYRINIC ACID AC-DIAMIDE SYNTHASE"/>
    <property type="match status" value="1"/>
</dbReference>
<evidence type="ECO:0000313" key="2">
    <source>
        <dbReference type="EMBL" id="SNR96497.1"/>
    </source>
</evidence>
<proteinExistence type="predicted"/>